<dbReference type="RefSeq" id="WP_040115814.1">
    <property type="nucleotide sequence ID" value="NZ_CP006880.1"/>
</dbReference>
<dbReference type="SUPFAM" id="SSF46955">
    <property type="entry name" value="Putative DNA-binding domain"/>
    <property type="match status" value="1"/>
</dbReference>
<sequence length="109" mass="12823">MDDVEFRRFLRIDVTELNFWIEEGWLVPDAVEERLRFHDSDVARARLILDLTRKMGLNEAGVDVVMDLIDQLHGLRGTMRRLLTAIGQQEQEVQQRLLSALADLERYRD</sequence>
<proteinExistence type="predicted"/>
<dbReference type="Gene3D" id="1.10.1660.10">
    <property type="match status" value="1"/>
</dbReference>
<evidence type="ECO:0000313" key="1">
    <source>
        <dbReference type="EMBL" id="AJD45646.1"/>
    </source>
</evidence>
<organism evidence="1 2">
    <name type="scientific">Rhizobium gallicum bv. gallicum R602sp</name>
    <dbReference type="NCBI Taxonomy" id="1041138"/>
    <lineage>
        <taxon>Bacteria</taxon>
        <taxon>Pseudomonadati</taxon>
        <taxon>Pseudomonadota</taxon>
        <taxon>Alphaproteobacteria</taxon>
        <taxon>Hyphomicrobiales</taxon>
        <taxon>Rhizobiaceae</taxon>
        <taxon>Rhizobium/Agrobacterium group</taxon>
        <taxon>Rhizobium</taxon>
    </lineage>
</organism>
<accession>A0A0B4XEX4</accession>
<dbReference type="InterPro" id="IPR009061">
    <property type="entry name" value="DNA-bd_dom_put_sf"/>
</dbReference>
<dbReference type="Proteomes" id="UP000031368">
    <property type="component" value="Plasmid pRgalR602c"/>
</dbReference>
<dbReference type="Pfam" id="PF13591">
    <property type="entry name" value="MerR_2"/>
    <property type="match status" value="1"/>
</dbReference>
<keyword evidence="2" id="KW-1185">Reference proteome</keyword>
<dbReference type="KEGG" id="rga:RGR602_PC01620"/>
<dbReference type="HOGENOM" id="CLU_148676_1_0_5"/>
<evidence type="ECO:0008006" key="3">
    <source>
        <dbReference type="Google" id="ProtNLM"/>
    </source>
</evidence>
<dbReference type="AlphaFoldDB" id="A0A0B4XEX4"/>
<reference evidence="1 2" key="1">
    <citation type="submission" date="2013-11" db="EMBL/GenBank/DDBJ databases">
        <title>Complete genome sequence of Rhizobium gallicum bv. gallicum R602.</title>
        <authorList>
            <person name="Bustos P."/>
            <person name="Santamaria R.I."/>
            <person name="Lozano L."/>
            <person name="Acosta J.L."/>
            <person name="Ormeno-Orrillo E."/>
            <person name="Rogel M.A."/>
            <person name="Romero D."/>
            <person name="Cevallos M.A."/>
            <person name="Martinez-Romero E."/>
            <person name="Gonzalez V."/>
        </authorList>
    </citation>
    <scope>NUCLEOTIDE SEQUENCE [LARGE SCALE GENOMIC DNA]</scope>
    <source>
        <strain evidence="1 2">R602</strain>
        <plasmid evidence="1 2">pRgalR602c</plasmid>
    </source>
</reference>
<dbReference type="EMBL" id="CP006880">
    <property type="protein sequence ID" value="AJD45646.1"/>
    <property type="molecule type" value="Genomic_DNA"/>
</dbReference>
<geneLocation type="plasmid" evidence="1 2">
    <name>pRgalR602c</name>
</geneLocation>
<name>A0A0B4XEX4_9HYPH</name>
<protein>
    <recommendedName>
        <fullName evidence="3">Chaperone modulatory protein CbpM</fullName>
    </recommendedName>
</protein>
<gene>
    <name evidence="1" type="ORF">RGR602_PC01620</name>
</gene>
<keyword evidence="1" id="KW-0614">Plasmid</keyword>
<evidence type="ECO:0000313" key="2">
    <source>
        <dbReference type="Proteomes" id="UP000031368"/>
    </source>
</evidence>